<keyword evidence="1" id="KW-1133">Transmembrane helix</keyword>
<gene>
    <name evidence="2" type="ORF">HMPREF0973_02462</name>
</gene>
<keyword evidence="1" id="KW-0812">Transmembrane</keyword>
<proteinExistence type="predicted"/>
<evidence type="ECO:0000256" key="1">
    <source>
        <dbReference type="SAM" id="Phobius"/>
    </source>
</evidence>
<sequence length="97" mass="9722">MNFDGDKTVAHSNGSKILLTVEDRKIDESFECVEKGLSWGGFEALAAGICIGALVVATVATGGLALAATGVMYAATGATVISGVGGIISIAHACDYT</sequence>
<feature type="transmembrane region" description="Helical" evidence="1">
    <location>
        <begin position="72"/>
        <end position="94"/>
    </location>
</feature>
<accession>C9MS49</accession>
<dbReference type="Proteomes" id="UP000003327">
    <property type="component" value="Unassembled WGS sequence"/>
</dbReference>
<organism evidence="2 3">
    <name type="scientific">Prevotella veroralis F0319</name>
    <dbReference type="NCBI Taxonomy" id="649761"/>
    <lineage>
        <taxon>Bacteria</taxon>
        <taxon>Pseudomonadati</taxon>
        <taxon>Bacteroidota</taxon>
        <taxon>Bacteroidia</taxon>
        <taxon>Bacteroidales</taxon>
        <taxon>Prevotellaceae</taxon>
        <taxon>Prevotella</taxon>
    </lineage>
</organism>
<name>C9MS49_9BACT</name>
<reference evidence="2 3" key="1">
    <citation type="submission" date="2009-09" db="EMBL/GenBank/DDBJ databases">
        <authorList>
            <person name="Weinstock G."/>
            <person name="Sodergren E."/>
            <person name="Clifton S."/>
            <person name="Fulton L."/>
            <person name="Fulton B."/>
            <person name="Courtney L."/>
            <person name="Fronick C."/>
            <person name="Harrison M."/>
            <person name="Strong C."/>
            <person name="Farmer C."/>
            <person name="Delahaunty K."/>
            <person name="Markovic C."/>
            <person name="Hall O."/>
            <person name="Minx P."/>
            <person name="Tomlinson C."/>
            <person name="Mitreva M."/>
            <person name="Nelson J."/>
            <person name="Hou S."/>
            <person name="Wollam A."/>
            <person name="Pepin K.H."/>
            <person name="Johnson M."/>
            <person name="Bhonagiri V."/>
            <person name="Nash W.E."/>
            <person name="Warren W."/>
            <person name="Chinwalla A."/>
            <person name="Mardis E.R."/>
            <person name="Wilson R.K."/>
        </authorList>
    </citation>
    <scope>NUCLEOTIDE SEQUENCE [LARGE SCALE GENOMIC DNA]</scope>
    <source>
        <strain evidence="2 3">F0319</strain>
    </source>
</reference>
<dbReference type="EMBL" id="ACVA01000058">
    <property type="protein sequence ID" value="EEX17709.1"/>
    <property type="molecule type" value="Genomic_DNA"/>
</dbReference>
<keyword evidence="3" id="KW-1185">Reference proteome</keyword>
<keyword evidence="1" id="KW-0472">Membrane</keyword>
<evidence type="ECO:0000313" key="2">
    <source>
        <dbReference type="EMBL" id="EEX17709.1"/>
    </source>
</evidence>
<protein>
    <submittedName>
        <fullName evidence="2">Uncharacterized protein</fullName>
    </submittedName>
</protein>
<evidence type="ECO:0000313" key="3">
    <source>
        <dbReference type="Proteomes" id="UP000003327"/>
    </source>
</evidence>
<dbReference type="AlphaFoldDB" id="C9MS49"/>
<comment type="caution">
    <text evidence="2">The sequence shown here is derived from an EMBL/GenBank/DDBJ whole genome shotgun (WGS) entry which is preliminary data.</text>
</comment>
<dbReference type="HOGENOM" id="CLU_2344322_0_0_10"/>
<feature type="transmembrane region" description="Helical" evidence="1">
    <location>
        <begin position="44"/>
        <end position="66"/>
    </location>
</feature>
<dbReference type="STRING" id="649761.HMPREF0973_02462"/>